<evidence type="ECO:0000256" key="7">
    <source>
        <dbReference type="ARBA" id="ARBA00022777"/>
    </source>
</evidence>
<keyword evidence="6 11" id="KW-0547">Nucleotide-binding</keyword>
<dbReference type="CDD" id="cd01672">
    <property type="entry name" value="TMPK"/>
    <property type="match status" value="1"/>
</dbReference>
<dbReference type="SUPFAM" id="SSF52540">
    <property type="entry name" value="P-loop containing nucleoside triphosphate hydrolases"/>
    <property type="match status" value="1"/>
</dbReference>
<evidence type="ECO:0000256" key="8">
    <source>
        <dbReference type="ARBA" id="ARBA00022840"/>
    </source>
</evidence>
<dbReference type="PANTHER" id="PTHR10344:SF4">
    <property type="entry name" value="UMP-CMP KINASE 2, MITOCHONDRIAL"/>
    <property type="match status" value="1"/>
</dbReference>
<comment type="catalytic activity">
    <reaction evidence="10 11">
        <text>dTMP + ATP = dTDP + ADP</text>
        <dbReference type="Rhea" id="RHEA:13517"/>
        <dbReference type="ChEBI" id="CHEBI:30616"/>
        <dbReference type="ChEBI" id="CHEBI:58369"/>
        <dbReference type="ChEBI" id="CHEBI:63528"/>
        <dbReference type="ChEBI" id="CHEBI:456216"/>
        <dbReference type="EC" id="2.7.4.9"/>
    </reaction>
</comment>
<dbReference type="Gene3D" id="3.40.50.300">
    <property type="entry name" value="P-loop containing nucleotide triphosphate hydrolases"/>
    <property type="match status" value="1"/>
</dbReference>
<organism evidence="13 14">
    <name type="scientific">Alkanindiges hydrocarboniclasticus</name>
    <dbReference type="NCBI Taxonomy" id="1907941"/>
    <lineage>
        <taxon>Bacteria</taxon>
        <taxon>Pseudomonadati</taxon>
        <taxon>Pseudomonadota</taxon>
        <taxon>Gammaproteobacteria</taxon>
        <taxon>Moraxellales</taxon>
        <taxon>Moraxellaceae</taxon>
        <taxon>Alkanindiges</taxon>
    </lineage>
</organism>
<gene>
    <name evidence="11" type="primary">tmk</name>
    <name evidence="13" type="ORF">BKE30_00970</name>
</gene>
<evidence type="ECO:0000256" key="4">
    <source>
        <dbReference type="ARBA" id="ARBA00022679"/>
    </source>
</evidence>
<evidence type="ECO:0000256" key="1">
    <source>
        <dbReference type="ARBA" id="ARBA00009776"/>
    </source>
</evidence>
<keyword evidence="8 11" id="KW-0067">ATP-binding</keyword>
<dbReference type="AlphaFoldDB" id="A0A1S8CZS7"/>
<keyword evidence="14" id="KW-1185">Reference proteome</keyword>
<dbReference type="STRING" id="1907941.BKE30_00970"/>
<dbReference type="NCBIfam" id="TIGR00041">
    <property type="entry name" value="DTMP_kinase"/>
    <property type="match status" value="1"/>
</dbReference>
<accession>A0A1S8CZS7</accession>
<dbReference type="GO" id="GO:0006233">
    <property type="term" value="P:dTDP biosynthetic process"/>
    <property type="evidence" value="ECO:0007669"/>
    <property type="project" value="InterPro"/>
</dbReference>
<dbReference type="Proteomes" id="UP000192132">
    <property type="component" value="Unassembled WGS sequence"/>
</dbReference>
<evidence type="ECO:0000256" key="10">
    <source>
        <dbReference type="ARBA" id="ARBA00048743"/>
    </source>
</evidence>
<comment type="caution">
    <text evidence="11">Lacks conserved residue(s) required for the propagation of feature annotation.</text>
</comment>
<dbReference type="GO" id="GO:0006227">
    <property type="term" value="P:dUDP biosynthetic process"/>
    <property type="evidence" value="ECO:0007669"/>
    <property type="project" value="TreeGrafter"/>
</dbReference>
<dbReference type="InterPro" id="IPR018094">
    <property type="entry name" value="Thymidylate_kinase"/>
</dbReference>
<proteinExistence type="inferred from homology"/>
<protein>
    <recommendedName>
        <fullName evidence="3 11">Thymidylate kinase</fullName>
        <ecNumber evidence="2 11">2.7.4.9</ecNumber>
    </recommendedName>
    <alternativeName>
        <fullName evidence="9 11">dTMP kinase</fullName>
    </alternativeName>
</protein>
<evidence type="ECO:0000259" key="12">
    <source>
        <dbReference type="Pfam" id="PF02223"/>
    </source>
</evidence>
<evidence type="ECO:0000256" key="3">
    <source>
        <dbReference type="ARBA" id="ARBA00017144"/>
    </source>
</evidence>
<dbReference type="Pfam" id="PF02223">
    <property type="entry name" value="Thymidylate_kin"/>
    <property type="match status" value="1"/>
</dbReference>
<dbReference type="GO" id="GO:0006235">
    <property type="term" value="P:dTTP biosynthetic process"/>
    <property type="evidence" value="ECO:0007669"/>
    <property type="project" value="UniProtKB-UniRule"/>
</dbReference>
<evidence type="ECO:0000256" key="11">
    <source>
        <dbReference type="HAMAP-Rule" id="MF_00165"/>
    </source>
</evidence>
<dbReference type="EC" id="2.7.4.9" evidence="2 11"/>
<dbReference type="EMBL" id="MLCN01000003">
    <property type="protein sequence ID" value="ONG42106.1"/>
    <property type="molecule type" value="Genomic_DNA"/>
</dbReference>
<comment type="function">
    <text evidence="11">Phosphorylation of dTMP to form dTDP in both de novo and salvage pathways of dTTP synthesis.</text>
</comment>
<dbReference type="GO" id="GO:0005524">
    <property type="term" value="F:ATP binding"/>
    <property type="evidence" value="ECO:0007669"/>
    <property type="project" value="UniProtKB-UniRule"/>
</dbReference>
<keyword evidence="7 11" id="KW-0418">Kinase</keyword>
<evidence type="ECO:0000256" key="9">
    <source>
        <dbReference type="ARBA" id="ARBA00029962"/>
    </source>
</evidence>
<evidence type="ECO:0000256" key="2">
    <source>
        <dbReference type="ARBA" id="ARBA00012980"/>
    </source>
</evidence>
<dbReference type="InterPro" id="IPR039430">
    <property type="entry name" value="Thymidylate_kin-like_dom"/>
</dbReference>
<dbReference type="HAMAP" id="MF_00165">
    <property type="entry name" value="Thymidylate_kinase"/>
    <property type="match status" value="1"/>
</dbReference>
<reference evidence="13 14" key="1">
    <citation type="submission" date="2016-10" db="EMBL/GenBank/DDBJ databases">
        <title>Draft Genome sequence of Alkanindiges sp. strain H1.</title>
        <authorList>
            <person name="Subhash Y."/>
            <person name="Lee S."/>
        </authorList>
    </citation>
    <scope>NUCLEOTIDE SEQUENCE [LARGE SCALE GENOMIC DNA]</scope>
    <source>
        <strain evidence="13 14">H1</strain>
    </source>
</reference>
<evidence type="ECO:0000256" key="5">
    <source>
        <dbReference type="ARBA" id="ARBA00022727"/>
    </source>
</evidence>
<evidence type="ECO:0000256" key="6">
    <source>
        <dbReference type="ARBA" id="ARBA00022741"/>
    </source>
</evidence>
<name>A0A1S8CZS7_9GAMM</name>
<sequence length="205" mass="23651">MKGKFIVIEGIDGSGTSTQSQLLFDYLNNQGNKSHLTYEPSNGPIGNLIREIFKGRVTVCSDEILFDKQLALLFAADRHDHLHNPIDGMENFLNKGLNVVCTRYFFSSYVYHSRTHEERQFLYEINKDFLKPDLIIYLDNPIDVSLARMSNRSVKDAYENIEKLKIVKKNYDLVIQEYQGEVVKIPADLPVQNIHQRIIDSINNL</sequence>
<dbReference type="GO" id="GO:0005829">
    <property type="term" value="C:cytosol"/>
    <property type="evidence" value="ECO:0007669"/>
    <property type="project" value="TreeGrafter"/>
</dbReference>
<comment type="caution">
    <text evidence="13">The sequence shown here is derived from an EMBL/GenBank/DDBJ whole genome shotgun (WGS) entry which is preliminary data.</text>
</comment>
<feature type="domain" description="Thymidylate kinase-like" evidence="12">
    <location>
        <begin position="8"/>
        <end position="198"/>
    </location>
</feature>
<evidence type="ECO:0000313" key="13">
    <source>
        <dbReference type="EMBL" id="ONG42106.1"/>
    </source>
</evidence>
<dbReference type="OrthoDB" id="9774907at2"/>
<dbReference type="GO" id="GO:0004798">
    <property type="term" value="F:dTMP kinase activity"/>
    <property type="evidence" value="ECO:0007669"/>
    <property type="project" value="UniProtKB-UniRule"/>
</dbReference>
<comment type="similarity">
    <text evidence="1 11">Belongs to the thymidylate kinase family.</text>
</comment>
<dbReference type="InterPro" id="IPR027417">
    <property type="entry name" value="P-loop_NTPase"/>
</dbReference>
<keyword evidence="4 11" id="KW-0808">Transferase</keyword>
<dbReference type="PANTHER" id="PTHR10344">
    <property type="entry name" value="THYMIDYLATE KINASE"/>
    <property type="match status" value="1"/>
</dbReference>
<evidence type="ECO:0000313" key="14">
    <source>
        <dbReference type="Proteomes" id="UP000192132"/>
    </source>
</evidence>
<dbReference type="RefSeq" id="WP_076876797.1">
    <property type="nucleotide sequence ID" value="NZ_MLCN01000003.1"/>
</dbReference>
<keyword evidence="5 11" id="KW-0545">Nucleotide biosynthesis</keyword>